<dbReference type="PROSITE" id="PS50011">
    <property type="entry name" value="PROTEIN_KINASE_DOM"/>
    <property type="match status" value="1"/>
</dbReference>
<protein>
    <submittedName>
        <fullName evidence="8">Serine/threonine-protein kinase iks1</fullName>
    </submittedName>
</protein>
<keyword evidence="4" id="KW-0067">ATP-binding</keyword>
<name>A0ABR3QRA8_9PLEO</name>
<evidence type="ECO:0000256" key="3">
    <source>
        <dbReference type="ARBA" id="ARBA00022777"/>
    </source>
</evidence>
<evidence type="ECO:0000256" key="2">
    <source>
        <dbReference type="ARBA" id="ARBA00022741"/>
    </source>
</evidence>
<sequence>MCIKFGRICPGPSNGPIIVDMTNSTIIGQKKKKKAETGIVQVTWEALPDEVVSTISTMTIQMSQRHALNESFYGNFLAYFTTTGEAGDIQNRQTWLHRLPDFAADGSNCALELAVRATASAFSFAKTRHPPLMQDALKLYGRSLNQHYHILRMKKKVTMHTVSTSVLLSIFEAMNATTASAYRQHISGAAELVKLAGPEECWMGVLCQLFFHIRVQMAFVYLTTRQEDKNSICAEEVLRETLTYYRVPVFQRLINHIIRLTALYLQLEDAEDGRTLDLMDLEEYMRIKGDVDALWLEYELSAEEQGQSLFWTTPSGATEYRDAYTALCVAYFASARALFSILAPRLMASYLDFTDHYQQMLDIAEYLGGFKIGRHGSAVVVYDQLSRQLSLRDASHSADMEHSSCPYCHRPYREDIQTDSDDSDEHEHGQYQDAQAGFVNPGYFQMLRRSQPSSAEVSRPSSPHKQLAPAPIRGVGGELHPPAGAEFVGSTPAPQRQHTISKHAFSPNYFKTFFVEERELGRGGKGVVLLVRHVLDQVDLGVFACKRVPVGDDHEWLEKVLIEVQLLQNLSHQNLVSYRHVWLEDYKINTFGPSVPCAFILQQYCNGGDLQSYVLRGMNETMSTEQLKERLRRRSKGQMEDPQNLNGPRRMHFEEIISFFKDITSGLNHLHANGYIHRDLKPSNCLLHDTGRKVRVLVSDFGEVQAANVTRKSTGATGTISYCAPEVLRHVLPNGPLGNFTTKSDIFSLGMIVYFMCFARLPYQEADGIDEDNEDLDKLRAEISEWVGFDDGRRVRSDLPEKLYRSLKHLLALNPDERPTTEEILRALKTPSLLDEFSGFAGPSSLDE</sequence>
<reference evidence="8 9" key="1">
    <citation type="submission" date="2024-02" db="EMBL/GenBank/DDBJ databases">
        <title>De novo assembly and annotation of 12 fungi associated with fruit tree decline syndrome in Ontario, Canada.</title>
        <authorList>
            <person name="Sulman M."/>
            <person name="Ellouze W."/>
            <person name="Ilyukhin E."/>
        </authorList>
    </citation>
    <scope>NUCLEOTIDE SEQUENCE [LARGE SCALE GENOMIC DNA]</scope>
    <source>
        <strain evidence="8 9">M42-189</strain>
    </source>
</reference>
<comment type="similarity">
    <text evidence="5">Belongs to the protein kinase superfamily. Ser/Thr protein kinase family. GCN2 subfamily.</text>
</comment>
<dbReference type="InterPro" id="IPR000719">
    <property type="entry name" value="Prot_kinase_dom"/>
</dbReference>
<dbReference type="PROSITE" id="PS00108">
    <property type="entry name" value="PROTEIN_KINASE_ST"/>
    <property type="match status" value="1"/>
</dbReference>
<dbReference type="EMBL" id="JAKJXO020000017">
    <property type="protein sequence ID" value="KAL1594434.1"/>
    <property type="molecule type" value="Genomic_DNA"/>
</dbReference>
<evidence type="ECO:0000259" key="7">
    <source>
        <dbReference type="PROSITE" id="PS50011"/>
    </source>
</evidence>
<accession>A0ABR3QRA8</accession>
<evidence type="ECO:0000256" key="6">
    <source>
        <dbReference type="SAM" id="MobiDB-lite"/>
    </source>
</evidence>
<dbReference type="InterPro" id="IPR011009">
    <property type="entry name" value="Kinase-like_dom_sf"/>
</dbReference>
<dbReference type="InterPro" id="IPR008271">
    <property type="entry name" value="Ser/Thr_kinase_AS"/>
</dbReference>
<feature type="region of interest" description="Disordered" evidence="6">
    <location>
        <begin position="449"/>
        <end position="473"/>
    </location>
</feature>
<dbReference type="PANTHER" id="PTHR11042:SF138">
    <property type="entry name" value="SERINE_THREONINE-PROTEIN KINASE IKS1-RELATED"/>
    <property type="match status" value="1"/>
</dbReference>
<evidence type="ECO:0000256" key="4">
    <source>
        <dbReference type="ARBA" id="ARBA00022840"/>
    </source>
</evidence>
<dbReference type="GO" id="GO:0016301">
    <property type="term" value="F:kinase activity"/>
    <property type="evidence" value="ECO:0007669"/>
    <property type="project" value="UniProtKB-KW"/>
</dbReference>
<dbReference type="SMART" id="SM00220">
    <property type="entry name" value="S_TKc"/>
    <property type="match status" value="1"/>
</dbReference>
<evidence type="ECO:0000256" key="5">
    <source>
        <dbReference type="ARBA" id="ARBA00037982"/>
    </source>
</evidence>
<feature type="compositionally biased region" description="Polar residues" evidence="6">
    <location>
        <begin position="449"/>
        <end position="464"/>
    </location>
</feature>
<proteinExistence type="inferred from homology"/>
<feature type="region of interest" description="Disordered" evidence="6">
    <location>
        <begin position="409"/>
        <end position="430"/>
    </location>
</feature>
<comment type="caution">
    <text evidence="8">The sequence shown here is derived from an EMBL/GenBank/DDBJ whole genome shotgun (WGS) entry which is preliminary data.</text>
</comment>
<dbReference type="Gene3D" id="1.10.510.10">
    <property type="entry name" value="Transferase(Phosphotransferase) domain 1"/>
    <property type="match status" value="1"/>
</dbReference>
<evidence type="ECO:0000256" key="1">
    <source>
        <dbReference type="ARBA" id="ARBA00022679"/>
    </source>
</evidence>
<dbReference type="CDD" id="cd14014">
    <property type="entry name" value="STKc_PknB_like"/>
    <property type="match status" value="1"/>
</dbReference>
<keyword evidence="9" id="KW-1185">Reference proteome</keyword>
<evidence type="ECO:0000313" key="8">
    <source>
        <dbReference type="EMBL" id="KAL1594434.1"/>
    </source>
</evidence>
<feature type="domain" description="Protein kinase" evidence="7">
    <location>
        <begin position="514"/>
        <end position="833"/>
    </location>
</feature>
<dbReference type="InterPro" id="IPR050339">
    <property type="entry name" value="CC_SR_Kinase"/>
</dbReference>
<dbReference type="Pfam" id="PF00069">
    <property type="entry name" value="Pkinase"/>
    <property type="match status" value="1"/>
</dbReference>
<evidence type="ECO:0000313" key="9">
    <source>
        <dbReference type="Proteomes" id="UP001521785"/>
    </source>
</evidence>
<gene>
    <name evidence="8" type="primary">IKS1</name>
    <name evidence="8" type="ORF">SLS60_010194</name>
</gene>
<dbReference type="SUPFAM" id="SSF56112">
    <property type="entry name" value="Protein kinase-like (PK-like)"/>
    <property type="match status" value="1"/>
</dbReference>
<dbReference type="PANTHER" id="PTHR11042">
    <property type="entry name" value="EUKARYOTIC TRANSLATION INITIATION FACTOR 2-ALPHA KINASE EIF2-ALPHA KINASE -RELATED"/>
    <property type="match status" value="1"/>
</dbReference>
<keyword evidence="2" id="KW-0547">Nucleotide-binding</keyword>
<dbReference type="Gene3D" id="3.30.200.20">
    <property type="entry name" value="Phosphorylase Kinase, domain 1"/>
    <property type="match status" value="1"/>
</dbReference>
<organism evidence="8 9">
    <name type="scientific">Paraconiothyrium brasiliense</name>
    <dbReference type="NCBI Taxonomy" id="300254"/>
    <lineage>
        <taxon>Eukaryota</taxon>
        <taxon>Fungi</taxon>
        <taxon>Dikarya</taxon>
        <taxon>Ascomycota</taxon>
        <taxon>Pezizomycotina</taxon>
        <taxon>Dothideomycetes</taxon>
        <taxon>Pleosporomycetidae</taxon>
        <taxon>Pleosporales</taxon>
        <taxon>Massarineae</taxon>
        <taxon>Didymosphaeriaceae</taxon>
        <taxon>Paraconiothyrium</taxon>
    </lineage>
</organism>
<keyword evidence="1" id="KW-0808">Transferase</keyword>
<keyword evidence="3 8" id="KW-0418">Kinase</keyword>
<dbReference type="Proteomes" id="UP001521785">
    <property type="component" value="Unassembled WGS sequence"/>
</dbReference>